<feature type="chain" id="PRO_5002184315" description="SCP domain-containing protein" evidence="2">
    <location>
        <begin position="29"/>
        <end position="217"/>
    </location>
</feature>
<sequence>MKVLPLFVLSSLLLVGCGSGGSSSSASSDSDNPGTPSHLPESGGDDSGTSPGDDNNAGSGGDDNTGGGDEGNTDPSPGDTFAEQMLYAVNQARSQSQVCGSTTMPAVPALEWDYDLESAAIRHSSDMANNGFMSHTGSDGSSPEDRINATGYSWSTWAENVAAGQKGIDAVMAAWMKSEGHCKNIMNGNVTEMGAAFVENPDTQYGIYWTQVFAKPR</sequence>
<organism evidence="4 5">
    <name type="scientific">Photobacterium gaetbulicola Gung47</name>
    <dbReference type="NCBI Taxonomy" id="658445"/>
    <lineage>
        <taxon>Bacteria</taxon>
        <taxon>Pseudomonadati</taxon>
        <taxon>Pseudomonadota</taxon>
        <taxon>Gammaproteobacteria</taxon>
        <taxon>Vibrionales</taxon>
        <taxon>Vibrionaceae</taxon>
        <taxon>Photobacterium</taxon>
    </lineage>
</organism>
<dbReference type="PATRIC" id="fig|658445.3.peg.1114"/>
<dbReference type="EMBL" id="CP005973">
    <property type="protein sequence ID" value="AJR06058.1"/>
    <property type="molecule type" value="Genomic_DNA"/>
</dbReference>
<dbReference type="PANTHER" id="PTHR31157:SF1">
    <property type="entry name" value="SCP DOMAIN-CONTAINING PROTEIN"/>
    <property type="match status" value="1"/>
</dbReference>
<evidence type="ECO:0000256" key="2">
    <source>
        <dbReference type="SAM" id="SignalP"/>
    </source>
</evidence>
<dbReference type="SUPFAM" id="SSF55797">
    <property type="entry name" value="PR-1-like"/>
    <property type="match status" value="1"/>
</dbReference>
<protein>
    <recommendedName>
        <fullName evidence="3">SCP domain-containing protein</fullName>
    </recommendedName>
</protein>
<dbReference type="Gene3D" id="3.40.33.10">
    <property type="entry name" value="CAP"/>
    <property type="match status" value="1"/>
</dbReference>
<dbReference type="InterPro" id="IPR035940">
    <property type="entry name" value="CAP_sf"/>
</dbReference>
<dbReference type="CDD" id="cd05379">
    <property type="entry name" value="CAP_bacterial"/>
    <property type="match status" value="1"/>
</dbReference>
<dbReference type="OrthoDB" id="68195at2"/>
<keyword evidence="5" id="KW-1185">Reference proteome</keyword>
<dbReference type="PANTHER" id="PTHR31157">
    <property type="entry name" value="SCP DOMAIN-CONTAINING PROTEIN"/>
    <property type="match status" value="1"/>
</dbReference>
<dbReference type="Proteomes" id="UP000032303">
    <property type="component" value="Chromosome 1"/>
</dbReference>
<keyword evidence="2" id="KW-0732">Signal</keyword>
<evidence type="ECO:0000313" key="5">
    <source>
        <dbReference type="Proteomes" id="UP000032303"/>
    </source>
</evidence>
<dbReference type="AlphaFoldDB" id="A0A0C5WFY8"/>
<feature type="domain" description="SCP" evidence="3">
    <location>
        <begin position="86"/>
        <end position="213"/>
    </location>
</feature>
<dbReference type="Pfam" id="PF00188">
    <property type="entry name" value="CAP"/>
    <property type="match status" value="1"/>
</dbReference>
<dbReference type="PROSITE" id="PS51257">
    <property type="entry name" value="PROKAR_LIPOPROTEIN"/>
    <property type="match status" value="1"/>
</dbReference>
<evidence type="ECO:0000256" key="1">
    <source>
        <dbReference type="SAM" id="MobiDB-lite"/>
    </source>
</evidence>
<evidence type="ECO:0000259" key="3">
    <source>
        <dbReference type="Pfam" id="PF00188"/>
    </source>
</evidence>
<accession>A0A0C5WFY8</accession>
<dbReference type="InterPro" id="IPR014044">
    <property type="entry name" value="CAP_dom"/>
</dbReference>
<feature type="compositionally biased region" description="Low complexity" evidence="1">
    <location>
        <begin position="18"/>
        <end position="30"/>
    </location>
</feature>
<dbReference type="STRING" id="658445.H744_1c1033"/>
<reference evidence="4 5" key="1">
    <citation type="submission" date="2013-05" db="EMBL/GenBank/DDBJ databases">
        <title>Complete genome sequence of the lipase-producing bacterium Photobacterium gaetbulicola Gung47.</title>
        <authorList>
            <person name="Kim Y.-O."/>
        </authorList>
    </citation>
    <scope>NUCLEOTIDE SEQUENCE [LARGE SCALE GENOMIC DNA]</scope>
    <source>
        <strain evidence="4 5">Gung47</strain>
    </source>
</reference>
<feature type="signal peptide" evidence="2">
    <location>
        <begin position="1"/>
        <end position="28"/>
    </location>
</feature>
<feature type="compositionally biased region" description="Low complexity" evidence="1">
    <location>
        <begin position="47"/>
        <end position="57"/>
    </location>
</feature>
<evidence type="ECO:0000313" key="4">
    <source>
        <dbReference type="EMBL" id="AJR06058.1"/>
    </source>
</evidence>
<dbReference type="HOGENOM" id="CLU_048111_3_0_6"/>
<name>A0A0C5WFY8_9GAMM</name>
<dbReference type="KEGG" id="pgb:H744_1c1033"/>
<feature type="compositionally biased region" description="Gly residues" evidence="1">
    <location>
        <begin position="58"/>
        <end position="70"/>
    </location>
</feature>
<feature type="region of interest" description="Disordered" evidence="1">
    <location>
        <begin position="18"/>
        <end position="80"/>
    </location>
</feature>
<proteinExistence type="predicted"/>
<gene>
    <name evidence="4" type="ORF">H744_1c1033</name>
</gene>